<gene>
    <name evidence="2" type="ORF">QQF64_027560</name>
</gene>
<organism evidence="2 3">
    <name type="scientific">Cirrhinus molitorella</name>
    <name type="common">mud carp</name>
    <dbReference type="NCBI Taxonomy" id="172907"/>
    <lineage>
        <taxon>Eukaryota</taxon>
        <taxon>Metazoa</taxon>
        <taxon>Chordata</taxon>
        <taxon>Craniata</taxon>
        <taxon>Vertebrata</taxon>
        <taxon>Euteleostomi</taxon>
        <taxon>Actinopterygii</taxon>
        <taxon>Neopterygii</taxon>
        <taxon>Teleostei</taxon>
        <taxon>Ostariophysi</taxon>
        <taxon>Cypriniformes</taxon>
        <taxon>Cyprinidae</taxon>
        <taxon>Labeoninae</taxon>
        <taxon>Labeonini</taxon>
        <taxon>Cirrhinus</taxon>
    </lineage>
</organism>
<evidence type="ECO:0000256" key="1">
    <source>
        <dbReference type="SAM" id="MobiDB-lite"/>
    </source>
</evidence>
<reference evidence="2 3" key="1">
    <citation type="submission" date="2023-09" db="EMBL/GenBank/DDBJ databases">
        <authorList>
            <person name="Wang M."/>
        </authorList>
    </citation>
    <scope>NUCLEOTIDE SEQUENCE [LARGE SCALE GENOMIC DNA]</scope>
    <source>
        <strain evidence="2">GT-2023</strain>
        <tissue evidence="2">Liver</tissue>
    </source>
</reference>
<sequence>MTEKEKFLHSGPMIPFCCQAGVSVDRESNMASCRWSGDEGHTAAPWSRGRGSTSEESPAFSQQIKSSVKTYVSLALQHFRGVASFLTAN</sequence>
<dbReference type="EMBL" id="JAYMGO010000005">
    <property type="protein sequence ID" value="KAL1274746.1"/>
    <property type="molecule type" value="Genomic_DNA"/>
</dbReference>
<evidence type="ECO:0000313" key="2">
    <source>
        <dbReference type="EMBL" id="KAL1274746.1"/>
    </source>
</evidence>
<keyword evidence="3" id="KW-1185">Reference proteome</keyword>
<evidence type="ECO:0000313" key="3">
    <source>
        <dbReference type="Proteomes" id="UP001558613"/>
    </source>
</evidence>
<comment type="caution">
    <text evidence="2">The sequence shown here is derived from an EMBL/GenBank/DDBJ whole genome shotgun (WGS) entry which is preliminary data.</text>
</comment>
<feature type="compositionally biased region" description="Polar residues" evidence="1">
    <location>
        <begin position="50"/>
        <end position="59"/>
    </location>
</feature>
<dbReference type="Proteomes" id="UP001558613">
    <property type="component" value="Unassembled WGS sequence"/>
</dbReference>
<proteinExistence type="predicted"/>
<protein>
    <submittedName>
        <fullName evidence="2">Uncharacterized protein</fullName>
    </submittedName>
</protein>
<accession>A0ABR3NDE7</accession>
<name>A0ABR3NDE7_9TELE</name>
<feature type="region of interest" description="Disordered" evidence="1">
    <location>
        <begin position="34"/>
        <end position="59"/>
    </location>
</feature>